<protein>
    <recommendedName>
        <fullName evidence="3">Restriction endonuclease type IV Mrr domain-containing protein</fullName>
    </recommendedName>
</protein>
<dbReference type="AlphaFoldDB" id="A0A7W3HXE8"/>
<name>A0A7W3HXE8_ESCFE</name>
<gene>
    <name evidence="1" type="ORF">HVY52_12695</name>
</gene>
<accession>A0A7W3HXE8</accession>
<evidence type="ECO:0000313" key="2">
    <source>
        <dbReference type="Proteomes" id="UP000510927"/>
    </source>
</evidence>
<evidence type="ECO:0000313" key="1">
    <source>
        <dbReference type="EMBL" id="QLN00622.1"/>
    </source>
</evidence>
<dbReference type="RefSeq" id="WP_181202532.1">
    <property type="nucleotide sequence ID" value="NZ_CP055675.1"/>
</dbReference>
<organism evidence="1 2">
    <name type="scientific">Escherichia fergusonii</name>
    <dbReference type="NCBI Taxonomy" id="564"/>
    <lineage>
        <taxon>Bacteria</taxon>
        <taxon>Pseudomonadati</taxon>
        <taxon>Pseudomonadota</taxon>
        <taxon>Gammaproteobacteria</taxon>
        <taxon>Enterobacterales</taxon>
        <taxon>Enterobacteriaceae</taxon>
        <taxon>Escherichia</taxon>
    </lineage>
</organism>
<evidence type="ECO:0008006" key="3">
    <source>
        <dbReference type="Google" id="ProtNLM"/>
    </source>
</evidence>
<sequence length="351" mass="41235">MYEAREFEVLVEEIFNATEYFDTVKKQEQYDLYLEKDGSQYVVEIKYYRTMRAQSQLINKALNFLSKVQERKQDEIDDGVIAILVISSYLELELKQTIEEDNDIIVIDLLDLISLTSHSLELRDKLVRFLEIPDDILINQRGRDIDDILIRLQGEDGGEICCQQMECLDEDLVDSYSEYLIDKLKILPPGKDNWKKYEELMVTILKYLFEGDLNGWECQYESENKLNRYDCVCSIKKNTDFWSFVVEQLKSNYILLEFKNYTGEIGQGEVLTTEKYLYDNAFRKIALIFSRKGANASALEMCNGAMRENGRLILVLSDDDIIEMLFREDRGDDPSDYLFDKVDKFLMRLSR</sequence>
<dbReference type="EMBL" id="CP055675">
    <property type="protein sequence ID" value="QLN00622.1"/>
    <property type="molecule type" value="Genomic_DNA"/>
</dbReference>
<dbReference type="Proteomes" id="UP000510927">
    <property type="component" value="Chromosome"/>
</dbReference>
<reference evidence="1 2" key="1">
    <citation type="submission" date="2020-06" db="EMBL/GenBank/DDBJ databases">
        <title>REHAB project genomes.</title>
        <authorList>
            <person name="Shaw L.P."/>
        </authorList>
    </citation>
    <scope>NUCLEOTIDE SEQUENCE [LARGE SCALE GENOMIC DNA]</scope>
    <source>
        <strain evidence="1 2">RHB28-C13</strain>
    </source>
</reference>
<proteinExistence type="predicted"/>